<protein>
    <submittedName>
        <fullName evidence="1">Uncharacterized protein</fullName>
    </submittedName>
</protein>
<dbReference type="EMBL" id="CP017717">
    <property type="protein sequence ID" value="AQZ67656.1"/>
    <property type="molecule type" value="Genomic_DNA"/>
</dbReference>
<dbReference type="Proteomes" id="UP000190797">
    <property type="component" value="Chromosome"/>
</dbReference>
<dbReference type="KEGG" id="noa:BKM31_44870"/>
<name>A0A1V0ABU3_9ACTN</name>
<dbReference type="STRING" id="1909395.BKM31_44870"/>
<keyword evidence="2" id="KW-1185">Reference proteome</keyword>
<sequence length="120" mass="13290">MNANVPQHRCTVYDWCTSSHQRPNMDHRDDIDLIEHIDDRNVIIEVGLFAPADGSAPPSIRVAYPGGDAPYIDLDNHVAGAFVDIIRMFEGPGLNDRRGLRDFSTLLFIGASRISGVTEL</sequence>
<evidence type="ECO:0000313" key="2">
    <source>
        <dbReference type="Proteomes" id="UP000190797"/>
    </source>
</evidence>
<gene>
    <name evidence="1" type="ORF">BKM31_44870</name>
</gene>
<dbReference type="OrthoDB" id="9868820at2"/>
<dbReference type="AlphaFoldDB" id="A0A1V0ABU3"/>
<evidence type="ECO:0000313" key="1">
    <source>
        <dbReference type="EMBL" id="AQZ67656.1"/>
    </source>
</evidence>
<proteinExistence type="predicted"/>
<organism evidence="1 2">
    <name type="scientific">[Actinomadura] parvosata subsp. kistnae</name>
    <dbReference type="NCBI Taxonomy" id="1909395"/>
    <lineage>
        <taxon>Bacteria</taxon>
        <taxon>Bacillati</taxon>
        <taxon>Actinomycetota</taxon>
        <taxon>Actinomycetes</taxon>
        <taxon>Streptosporangiales</taxon>
        <taxon>Streptosporangiaceae</taxon>
        <taxon>Nonomuraea</taxon>
    </lineage>
</organism>
<accession>A0A1V0ABU3</accession>
<dbReference type="RefSeq" id="WP_080043969.1">
    <property type="nucleotide sequence ID" value="NZ_CP017717.1"/>
</dbReference>
<reference evidence="2" key="1">
    <citation type="journal article" date="2017" name="Med. Chem. Commun.">
        <title>Nonomuraea sp. ATCC 55076 harbours the largest actinomycete chromosome to date and the kistamicin biosynthetic gene cluster.</title>
        <authorList>
            <person name="Nazari B."/>
            <person name="Forneris C.C."/>
            <person name="Gibson M.I."/>
            <person name="Moon K."/>
            <person name="Schramma K.R."/>
            <person name="Seyedsayamdost M.R."/>
        </authorList>
    </citation>
    <scope>NUCLEOTIDE SEQUENCE [LARGE SCALE GENOMIC DNA]</scope>
    <source>
        <strain evidence="2">ATCC 55076</strain>
    </source>
</reference>